<dbReference type="PANTHER" id="PTHR38790:SF4">
    <property type="entry name" value="2EXR DOMAIN-CONTAINING PROTEIN"/>
    <property type="match status" value="1"/>
</dbReference>
<accession>A0A3M7LWK5</accession>
<dbReference type="PANTHER" id="PTHR38790">
    <property type="entry name" value="2EXR DOMAIN-CONTAINING PROTEIN-RELATED"/>
    <property type="match status" value="1"/>
</dbReference>
<dbReference type="Proteomes" id="UP000265663">
    <property type="component" value="Unassembled WGS sequence"/>
</dbReference>
<keyword evidence="2" id="KW-1185">Reference proteome</keyword>
<protein>
    <submittedName>
        <fullName evidence="1">Tetratricopeptide-like helical</fullName>
    </submittedName>
</protein>
<reference evidence="1 2" key="1">
    <citation type="journal article" date="2014" name="PLoS ONE">
        <title>De novo Genome Assembly of the Fungal Plant Pathogen Pyrenophora semeniperda.</title>
        <authorList>
            <person name="Soliai M.M."/>
            <person name="Meyer S.E."/>
            <person name="Udall J.A."/>
            <person name="Elzinga D.E."/>
            <person name="Hermansen R.A."/>
            <person name="Bodily P.M."/>
            <person name="Hart A.A."/>
            <person name="Coleman C.E."/>
        </authorList>
    </citation>
    <scope>NUCLEOTIDE SEQUENCE [LARGE SCALE GENOMIC DNA]</scope>
    <source>
        <strain evidence="1 2">CCB06</strain>
        <tissue evidence="1">Mycelium</tissue>
    </source>
</reference>
<gene>
    <name evidence="1" type="ORF">GMOD_00001928</name>
</gene>
<evidence type="ECO:0000313" key="1">
    <source>
        <dbReference type="EMBL" id="RMZ66580.1"/>
    </source>
</evidence>
<dbReference type="EMBL" id="KE747809">
    <property type="protein sequence ID" value="RMZ66580.1"/>
    <property type="molecule type" value="Genomic_DNA"/>
</dbReference>
<proteinExistence type="predicted"/>
<sequence>MHNKYACVQIPPYRPLVSQQERRRQLVQRLAAITERNQQTSPLLRLPAELRNKIYNYVFHSPPIRPYRDHRVYGAWAYSRRQLSLLQVCRQVYFEARLVPFKCNVFVGYAEHVIELLVTSFAPQQADVISTVDIYVDAFAVYRDGVIPDVGLKKWFTSELAEMAMLKGLKEVTLVWFGSDVMVVREGLKWEVSGVFEEVGRADIKVVVD</sequence>
<dbReference type="AlphaFoldDB" id="A0A3M7LWK5"/>
<name>A0A3M7LWK5_9PLEO</name>
<organism evidence="1 2">
    <name type="scientific">Pyrenophora seminiperda CCB06</name>
    <dbReference type="NCBI Taxonomy" id="1302712"/>
    <lineage>
        <taxon>Eukaryota</taxon>
        <taxon>Fungi</taxon>
        <taxon>Dikarya</taxon>
        <taxon>Ascomycota</taxon>
        <taxon>Pezizomycotina</taxon>
        <taxon>Dothideomycetes</taxon>
        <taxon>Pleosporomycetidae</taxon>
        <taxon>Pleosporales</taxon>
        <taxon>Pleosporineae</taxon>
        <taxon>Pleosporaceae</taxon>
        <taxon>Pyrenophora</taxon>
    </lineage>
</organism>
<dbReference type="OrthoDB" id="5413827at2759"/>
<evidence type="ECO:0000313" key="2">
    <source>
        <dbReference type="Proteomes" id="UP000265663"/>
    </source>
</evidence>